<dbReference type="Pfam" id="PF01381">
    <property type="entry name" value="HTH_3"/>
    <property type="match status" value="1"/>
</dbReference>
<evidence type="ECO:0000313" key="3">
    <source>
        <dbReference type="Proteomes" id="UP001172778"/>
    </source>
</evidence>
<dbReference type="SUPFAM" id="SSF47413">
    <property type="entry name" value="lambda repressor-like DNA-binding domains"/>
    <property type="match status" value="1"/>
</dbReference>
<protein>
    <submittedName>
        <fullName evidence="2">Helix-turn-helix transcriptional regulator</fullName>
    </submittedName>
</protein>
<evidence type="ECO:0000259" key="1">
    <source>
        <dbReference type="PROSITE" id="PS50943"/>
    </source>
</evidence>
<dbReference type="EMBL" id="JARRAF010000010">
    <property type="protein sequence ID" value="MDK2124454.1"/>
    <property type="molecule type" value="Genomic_DNA"/>
</dbReference>
<feature type="domain" description="HTH cro/C1-type" evidence="1">
    <location>
        <begin position="38"/>
        <end position="79"/>
    </location>
</feature>
<keyword evidence="3" id="KW-1185">Reference proteome</keyword>
<dbReference type="InterPro" id="IPR010982">
    <property type="entry name" value="Lambda_DNA-bd_dom_sf"/>
</dbReference>
<accession>A0ABT7DWU5</accession>
<dbReference type="InterPro" id="IPR001387">
    <property type="entry name" value="Cro/C1-type_HTH"/>
</dbReference>
<dbReference type="Gene3D" id="1.10.260.40">
    <property type="entry name" value="lambda repressor-like DNA-binding domains"/>
    <property type="match status" value="1"/>
</dbReference>
<dbReference type="CDD" id="cd00093">
    <property type="entry name" value="HTH_XRE"/>
    <property type="match status" value="1"/>
</dbReference>
<sequence length="177" mass="19005">MKSKETTVNVLVEGDELQGVGEFHERLSSLVARERSATAFAKKCGVSVTGITRLLRGGTPTLSLLLAIANGAGVSVQWLATGSDLAQKEANLDGQPPNEWHGDAPEIALDKQAVWQLCKFIAIMTVTMKLSASEAADFGTRVMQSASRSGLNADEAAEYAIRQVRDGFIWVTTQKEP</sequence>
<name>A0ABT7DWU5_9NEIS</name>
<dbReference type="RefSeq" id="WP_284100767.1">
    <property type="nucleotide sequence ID" value="NZ_JARRAF010000010.1"/>
</dbReference>
<dbReference type="PROSITE" id="PS50943">
    <property type="entry name" value="HTH_CROC1"/>
    <property type="match status" value="1"/>
</dbReference>
<comment type="caution">
    <text evidence="2">The sequence shown here is derived from an EMBL/GenBank/DDBJ whole genome shotgun (WGS) entry which is preliminary data.</text>
</comment>
<gene>
    <name evidence="2" type="ORF">PZA18_10360</name>
</gene>
<reference evidence="2" key="1">
    <citation type="submission" date="2023-03" db="EMBL/GenBank/DDBJ databases">
        <title>Chitinimonas shenzhenensis gen. nov., sp. nov., a novel member of family Burkholderiaceae isolated from activated sludge collected in Shen Zhen, China.</title>
        <authorList>
            <person name="Wang X."/>
        </authorList>
    </citation>
    <scope>NUCLEOTIDE SEQUENCE</scope>
    <source>
        <strain evidence="2">DQS-5</strain>
    </source>
</reference>
<organism evidence="2 3">
    <name type="scientific">Parachitinimonas caeni</name>
    <dbReference type="NCBI Taxonomy" id="3031301"/>
    <lineage>
        <taxon>Bacteria</taxon>
        <taxon>Pseudomonadati</taxon>
        <taxon>Pseudomonadota</taxon>
        <taxon>Betaproteobacteria</taxon>
        <taxon>Neisseriales</taxon>
        <taxon>Chitinibacteraceae</taxon>
        <taxon>Parachitinimonas</taxon>
    </lineage>
</organism>
<dbReference type="Proteomes" id="UP001172778">
    <property type="component" value="Unassembled WGS sequence"/>
</dbReference>
<proteinExistence type="predicted"/>
<evidence type="ECO:0000313" key="2">
    <source>
        <dbReference type="EMBL" id="MDK2124454.1"/>
    </source>
</evidence>